<feature type="compositionally biased region" description="Low complexity" evidence="2">
    <location>
        <begin position="247"/>
        <end position="258"/>
    </location>
</feature>
<feature type="compositionally biased region" description="Polar residues" evidence="2">
    <location>
        <begin position="583"/>
        <end position="606"/>
    </location>
</feature>
<feature type="compositionally biased region" description="Low complexity" evidence="2">
    <location>
        <begin position="746"/>
        <end position="765"/>
    </location>
</feature>
<feature type="region of interest" description="Disordered" evidence="2">
    <location>
        <begin position="26"/>
        <end position="87"/>
    </location>
</feature>
<dbReference type="OrthoDB" id="6078042at2759"/>
<keyword evidence="1" id="KW-0479">Metal-binding</keyword>
<dbReference type="Proteomes" id="UP000215914">
    <property type="component" value="Chromosome 16"/>
</dbReference>
<dbReference type="Gramene" id="mRNA:HanXRQr2_Chr06g0272031">
    <property type="protein sequence ID" value="mRNA:HanXRQr2_Chr06g0272031"/>
    <property type="gene ID" value="HanXRQr2_Chr06g0272031"/>
</dbReference>
<gene>
    <name evidence="5" type="ORF">HannXRQ_Chr16g0520861</name>
    <name evidence="4" type="ORF">HanXRQr2_Chr06g0272031</name>
</gene>
<evidence type="ECO:0000256" key="2">
    <source>
        <dbReference type="SAM" id="MobiDB-lite"/>
    </source>
</evidence>
<organism evidence="5 6">
    <name type="scientific">Helianthus annuus</name>
    <name type="common">Common sunflower</name>
    <dbReference type="NCBI Taxonomy" id="4232"/>
    <lineage>
        <taxon>Eukaryota</taxon>
        <taxon>Viridiplantae</taxon>
        <taxon>Streptophyta</taxon>
        <taxon>Embryophyta</taxon>
        <taxon>Tracheophyta</taxon>
        <taxon>Spermatophyta</taxon>
        <taxon>Magnoliopsida</taxon>
        <taxon>eudicotyledons</taxon>
        <taxon>Gunneridae</taxon>
        <taxon>Pentapetalae</taxon>
        <taxon>asterids</taxon>
        <taxon>campanulids</taxon>
        <taxon>Asterales</taxon>
        <taxon>Asteraceae</taxon>
        <taxon>Asteroideae</taxon>
        <taxon>Heliantheae alliance</taxon>
        <taxon>Heliantheae</taxon>
        <taxon>Helianthus</taxon>
    </lineage>
</organism>
<feature type="domain" description="RING-type" evidence="3">
    <location>
        <begin position="850"/>
        <end position="889"/>
    </location>
</feature>
<dbReference type="PANTHER" id="PTHR47820">
    <property type="entry name" value="BNAC05G24000D PROTEIN"/>
    <property type="match status" value="1"/>
</dbReference>
<feature type="region of interest" description="Disordered" evidence="2">
    <location>
        <begin position="571"/>
        <end position="612"/>
    </location>
</feature>
<reference evidence="4 6" key="1">
    <citation type="journal article" date="2017" name="Nature">
        <title>The sunflower genome provides insights into oil metabolism, flowering and Asterid evolution.</title>
        <authorList>
            <person name="Badouin H."/>
            <person name="Gouzy J."/>
            <person name="Grassa C.J."/>
            <person name="Murat F."/>
            <person name="Staton S.E."/>
            <person name="Cottret L."/>
            <person name="Lelandais-Briere C."/>
            <person name="Owens G.L."/>
            <person name="Carrere S."/>
            <person name="Mayjonade B."/>
            <person name="Legrand L."/>
            <person name="Gill N."/>
            <person name="Kane N.C."/>
            <person name="Bowers J.E."/>
            <person name="Hubner S."/>
            <person name="Bellec A."/>
            <person name="Berard A."/>
            <person name="Berges H."/>
            <person name="Blanchet N."/>
            <person name="Boniface M.C."/>
            <person name="Brunel D."/>
            <person name="Catrice O."/>
            <person name="Chaidir N."/>
            <person name="Claudel C."/>
            <person name="Donnadieu C."/>
            <person name="Faraut T."/>
            <person name="Fievet G."/>
            <person name="Helmstetter N."/>
            <person name="King M."/>
            <person name="Knapp S.J."/>
            <person name="Lai Z."/>
            <person name="Le Paslier M.C."/>
            <person name="Lippi Y."/>
            <person name="Lorenzon L."/>
            <person name="Mandel J.R."/>
            <person name="Marage G."/>
            <person name="Marchand G."/>
            <person name="Marquand E."/>
            <person name="Bret-Mestries E."/>
            <person name="Morien E."/>
            <person name="Nambeesan S."/>
            <person name="Nguyen T."/>
            <person name="Pegot-Espagnet P."/>
            <person name="Pouilly N."/>
            <person name="Raftis F."/>
            <person name="Sallet E."/>
            <person name="Schiex T."/>
            <person name="Thomas J."/>
            <person name="Vandecasteele C."/>
            <person name="Vares D."/>
            <person name="Vear F."/>
            <person name="Vautrin S."/>
            <person name="Crespi M."/>
            <person name="Mangin B."/>
            <person name="Burke J.M."/>
            <person name="Salse J."/>
            <person name="Munos S."/>
            <person name="Vincourt P."/>
            <person name="Rieseberg L.H."/>
            <person name="Langlade N.B."/>
        </authorList>
    </citation>
    <scope>NUCLEOTIDE SEQUENCE [LARGE SCALE GENOMIC DNA]</scope>
    <source>
        <strain evidence="6">cv. SF193</strain>
        <tissue evidence="4">Leaves</tissue>
    </source>
</reference>
<dbReference type="InterPro" id="IPR001841">
    <property type="entry name" value="Znf_RING"/>
</dbReference>
<dbReference type="AlphaFoldDB" id="A0A251S2J0"/>
<feature type="region of interest" description="Disordered" evidence="2">
    <location>
        <begin position="692"/>
        <end position="780"/>
    </location>
</feature>
<feature type="compositionally biased region" description="Low complexity" evidence="2">
    <location>
        <begin position="128"/>
        <end position="144"/>
    </location>
</feature>
<feature type="compositionally biased region" description="Polar residues" evidence="2">
    <location>
        <begin position="766"/>
        <end position="775"/>
    </location>
</feature>
<name>A0A251S2J0_HELAN</name>
<keyword evidence="6" id="KW-1185">Reference proteome</keyword>
<keyword evidence="1" id="KW-0862">Zinc</keyword>
<dbReference type="InterPro" id="IPR013083">
    <property type="entry name" value="Znf_RING/FYVE/PHD"/>
</dbReference>
<evidence type="ECO:0000256" key="1">
    <source>
        <dbReference type="PROSITE-ProRule" id="PRU00175"/>
    </source>
</evidence>
<protein>
    <submittedName>
        <fullName evidence="5">Putative zinc finger, RING/FYVE/PHD-type</fullName>
    </submittedName>
    <submittedName>
        <fullName evidence="4">Transcription factor C2H2 family</fullName>
    </submittedName>
</protein>
<dbReference type="EMBL" id="CM007905">
    <property type="protein sequence ID" value="OTF92346.1"/>
    <property type="molecule type" value="Genomic_DNA"/>
</dbReference>
<dbReference type="InParanoid" id="A0A251S2J0"/>
<dbReference type="CDD" id="cd16647">
    <property type="entry name" value="mRING-HC-C3HC5_NEU1"/>
    <property type="match status" value="1"/>
</dbReference>
<feature type="region of interest" description="Disordered" evidence="2">
    <location>
        <begin position="118"/>
        <end position="226"/>
    </location>
</feature>
<evidence type="ECO:0000259" key="3">
    <source>
        <dbReference type="PROSITE" id="PS50089"/>
    </source>
</evidence>
<evidence type="ECO:0000313" key="6">
    <source>
        <dbReference type="Proteomes" id="UP000215914"/>
    </source>
</evidence>
<dbReference type="OMA" id="HRESQIM"/>
<reference evidence="5" key="2">
    <citation type="submission" date="2017-02" db="EMBL/GenBank/DDBJ databases">
        <title>Sunflower complete genome.</title>
        <authorList>
            <person name="Langlade N."/>
            <person name="Munos S."/>
        </authorList>
    </citation>
    <scope>NUCLEOTIDE SEQUENCE [LARGE SCALE GENOMIC DNA]</scope>
    <source>
        <tissue evidence="5">Leaves</tissue>
    </source>
</reference>
<feature type="compositionally biased region" description="Basic and acidic residues" evidence="2">
    <location>
        <begin position="458"/>
        <end position="470"/>
    </location>
</feature>
<feature type="compositionally biased region" description="Low complexity" evidence="2">
    <location>
        <begin position="153"/>
        <end position="164"/>
    </location>
</feature>
<dbReference type="PANTHER" id="PTHR47820:SF3">
    <property type="entry name" value="OS07G0499800 PROTEIN"/>
    <property type="match status" value="1"/>
</dbReference>
<dbReference type="EMBL" id="MNCJ02000321">
    <property type="protein sequence ID" value="KAF5803502.1"/>
    <property type="molecule type" value="Genomic_DNA"/>
</dbReference>
<dbReference type="GO" id="GO:0008270">
    <property type="term" value="F:zinc ion binding"/>
    <property type="evidence" value="ECO:0007669"/>
    <property type="project" value="UniProtKB-KW"/>
</dbReference>
<dbReference type="PROSITE" id="PS50089">
    <property type="entry name" value="ZF_RING_2"/>
    <property type="match status" value="1"/>
</dbReference>
<dbReference type="Pfam" id="PF13920">
    <property type="entry name" value="zf-C3HC4_3"/>
    <property type="match status" value="1"/>
</dbReference>
<sequence>MVSMQIEVAASSSPFSYVSLRDHNRSTNNKGYINSRKNKADGEDEDSSWLPSHTDDSWLPTSSRNSTVASEDLNHQNGKNIVDDSWLPTINNSSGKYGANTSGLEDDADYSWLPSSFIDNNKNKNKQKNNNNNKNTTNNKSIIKNKNEDNNRKNNNNNNNNNNKSPQKKSRNPHWALAREVVFSCDQPNQDTEIRTKTSHSSRIKQQDSPSESTYVVESPTSGGVSSLLQRWRDLAEAKNSNKNGESSPSSTCNNSGSIGNESKNDNSPRSPPNNNNDSNSDKASRRLSCPLPSRDAKDSNPGGAEKEKIRVVDIIKKLSREEELAASHAAGHVNESLPRIRTNVHHKHVEGEHNAIKSGKVMQHMIRGREAFNNFLKQMEHHKQYELKCLVERKAVSKFPHRGRIKASLRFKILRIGAESKPETKRHRRCVSKTLESNNRLDIMDLRERFNSGVEKGATESRKPKRNDTKNTNTDETPASTAREVDLKIKTTVNMKQEQQPKIEPLTSIQSTQYTISSGKDVVHKAKFIDSSSNSVTFKDDTLYIDENKLSFYEDEGQFMSARTSYSQIEDRGFSDSEEGNDSGNKQGLESFNDWMTNGYSQTPSDLDGGESYDTNYDWISEISRPKSDWEVLRQARYQEMLHHSSGNGDIQRLLERKSVSSFLGSGLRDLIDQLMVSRIEQSHVQVEKNDVVVREKGDSRKEMGHEQSSMVDEDGDCSSRTETKCSEYSERSWRPDDAVDKSETTTTTTSPSLSPSLEHSLSSGRSHNNSTPQSPFPVTHQTIEMELIYDLRGHMEQLHQEIMELRKSIKSCVNMQVKMQHSFKQSCVAARPVQKKERNTPGLVKHNCSICHVMQVDSLLYRCGHMCTCFKCAVEMQRTSGECLVCEAPIVDVVKAFAHEN</sequence>
<feature type="region of interest" description="Disordered" evidence="2">
    <location>
        <begin position="450"/>
        <end position="484"/>
    </location>
</feature>
<dbReference type="Gene3D" id="3.30.40.10">
    <property type="entry name" value="Zinc/RING finger domain, C3HC4 (zinc finger)"/>
    <property type="match status" value="1"/>
</dbReference>
<evidence type="ECO:0000313" key="5">
    <source>
        <dbReference type="EMBL" id="OTF92346.1"/>
    </source>
</evidence>
<proteinExistence type="predicted"/>
<evidence type="ECO:0000313" key="4">
    <source>
        <dbReference type="EMBL" id="KAF5803502.1"/>
    </source>
</evidence>
<reference evidence="4" key="3">
    <citation type="submission" date="2020-06" db="EMBL/GenBank/DDBJ databases">
        <title>Helianthus annuus Genome sequencing and assembly Release 2.</title>
        <authorList>
            <person name="Gouzy J."/>
            <person name="Langlade N."/>
            <person name="Munos S."/>
        </authorList>
    </citation>
    <scope>NUCLEOTIDE SEQUENCE</scope>
    <source>
        <tissue evidence="4">Leaves</tissue>
    </source>
</reference>
<dbReference type="FunCoup" id="A0A251S2J0">
    <property type="interactions" value="63"/>
</dbReference>
<feature type="compositionally biased region" description="Polar residues" evidence="2">
    <location>
        <begin position="471"/>
        <end position="481"/>
    </location>
</feature>
<feature type="compositionally biased region" description="Polar residues" evidence="2">
    <location>
        <begin position="59"/>
        <end position="79"/>
    </location>
</feature>
<accession>A0A251S2J0</accession>
<feature type="compositionally biased region" description="Low complexity" evidence="2">
    <location>
        <begin position="266"/>
        <end position="279"/>
    </location>
</feature>
<feature type="compositionally biased region" description="Basic and acidic residues" evidence="2">
    <location>
        <begin position="719"/>
        <end position="745"/>
    </location>
</feature>
<feature type="compositionally biased region" description="Basic and acidic residues" evidence="2">
    <location>
        <begin position="295"/>
        <end position="306"/>
    </location>
</feature>
<feature type="compositionally biased region" description="Polar residues" evidence="2">
    <location>
        <begin position="207"/>
        <end position="226"/>
    </location>
</feature>
<feature type="region of interest" description="Disordered" evidence="2">
    <location>
        <begin position="239"/>
        <end position="306"/>
    </location>
</feature>
<feature type="compositionally biased region" description="Basic and acidic residues" evidence="2">
    <location>
        <begin position="692"/>
        <end position="707"/>
    </location>
</feature>
<keyword evidence="1" id="KW-0863">Zinc-finger</keyword>